<dbReference type="Gene3D" id="1.10.10.10">
    <property type="entry name" value="Winged helix-like DNA-binding domain superfamily/Winged helix DNA-binding domain"/>
    <property type="match status" value="1"/>
</dbReference>
<dbReference type="InterPro" id="IPR039779">
    <property type="entry name" value="RFX-like"/>
</dbReference>
<dbReference type="FunFam" id="1.10.10.10:FF:000422">
    <property type="entry name" value="DNA-binding protein RFX7"/>
    <property type="match status" value="1"/>
</dbReference>
<evidence type="ECO:0000313" key="4">
    <source>
        <dbReference type="EnsemblMetazoa" id="Aqu2.1.35568_001"/>
    </source>
</evidence>
<dbReference type="PANTHER" id="PTHR12619:SF5">
    <property type="entry name" value="TRANSCRIPTION FACTOR RFX4"/>
    <property type="match status" value="1"/>
</dbReference>
<proteinExistence type="predicted"/>
<gene>
    <name evidence="4" type="primary">105312273</name>
</gene>
<reference evidence="5" key="1">
    <citation type="journal article" date="2010" name="Nature">
        <title>The Amphimedon queenslandica genome and the evolution of animal complexity.</title>
        <authorList>
            <person name="Srivastava M."/>
            <person name="Simakov O."/>
            <person name="Chapman J."/>
            <person name="Fahey B."/>
            <person name="Gauthier M.E."/>
            <person name="Mitros T."/>
            <person name="Richards G.S."/>
            <person name="Conaco C."/>
            <person name="Dacre M."/>
            <person name="Hellsten U."/>
            <person name="Larroux C."/>
            <person name="Putnam N.H."/>
            <person name="Stanke M."/>
            <person name="Adamska M."/>
            <person name="Darling A."/>
            <person name="Degnan S.M."/>
            <person name="Oakley T.H."/>
            <person name="Plachetzki D.C."/>
            <person name="Zhai Y."/>
            <person name="Adamski M."/>
            <person name="Calcino A."/>
            <person name="Cummins S.F."/>
            <person name="Goodstein D.M."/>
            <person name="Harris C."/>
            <person name="Jackson D.J."/>
            <person name="Leys S.P."/>
            <person name="Shu S."/>
            <person name="Woodcroft B.J."/>
            <person name="Vervoort M."/>
            <person name="Kosik K.S."/>
            <person name="Manning G."/>
            <person name="Degnan B.M."/>
            <person name="Rokhsar D.S."/>
        </authorList>
    </citation>
    <scope>NUCLEOTIDE SEQUENCE [LARGE SCALE GENOMIC DNA]</scope>
</reference>
<dbReference type="GO" id="GO:0000978">
    <property type="term" value="F:RNA polymerase II cis-regulatory region sequence-specific DNA binding"/>
    <property type="evidence" value="ECO:0007669"/>
    <property type="project" value="TreeGrafter"/>
</dbReference>
<dbReference type="OrthoDB" id="10056949at2759"/>
<name>A0A1X7V6E4_AMPQE</name>
<sequence length="599" mass="68641">MTESPSRRPETSRLATGRTAKTKRISSAAKTILVWLEENYCMIPGSCLARSELYSLYEEFCRKESRKPHSPASFGKVVRIKFPKVSTRRLGTRGQSKYHYYGLGVKETSIYYKRKANIATVPRRGITRFTNNQEKRSNDNINSGLLKNLSDLPSFPFFKGVEVEKLPQNKVETFMLMYSSHCQRIFDSVSRRNFDEVQDFLVHFWTGMPSHMLPSLENQILLDIIVVYDSILYNSLCNTLIPDTLTEAPGIGNKDLIVLFPKRLTEWLIQCLNDPLPQAVRDIKMQTADMFTKALRHHLNLLESAKHVRHILSMSKLVGSAAADMEKMKSDTLIHHIKTVTMKSKCLNAQEIATEFAINLQGLLQKQSNIEGFLLWIDGMIEEHIIKIAGSEIAFKLELLYDFYLLWNCFASYIEVETITTKAESQETFQVLFRFLTEYIIYITELVQSEKIEEDYSNSILSRAQHDQEQCCMEDSIRPFKCDTDDPVIRETSIYLNQRPPAYSISSVNSYESSLGSPVSSSEESSPGSLLQYPVPYNDTKLADLFEYSDPILPQSSIITDTHGRLEESDSLELPYFSEPLRCFEDIIELTDKLLGNPW</sequence>
<accession>A0A1X7V6E4</accession>
<evidence type="ECO:0000256" key="2">
    <source>
        <dbReference type="SAM" id="MobiDB-lite"/>
    </source>
</evidence>
<dbReference type="InterPro" id="IPR057321">
    <property type="entry name" value="RFX1-4/6/8-like_BCD"/>
</dbReference>
<reference evidence="4" key="2">
    <citation type="submission" date="2017-05" db="UniProtKB">
        <authorList>
            <consortium name="EnsemblMetazoa"/>
        </authorList>
    </citation>
    <scope>IDENTIFICATION</scope>
</reference>
<dbReference type="Pfam" id="PF25340">
    <property type="entry name" value="BCD_RFX"/>
    <property type="match status" value="1"/>
</dbReference>
<feature type="region of interest" description="Disordered" evidence="2">
    <location>
        <begin position="1"/>
        <end position="20"/>
    </location>
</feature>
<evidence type="ECO:0000313" key="5">
    <source>
        <dbReference type="Proteomes" id="UP000007879"/>
    </source>
</evidence>
<dbReference type="STRING" id="400682.A0A1X7V6E4"/>
<dbReference type="EnsemblMetazoa" id="XM_019994923.1">
    <property type="protein sequence ID" value="XP_019850482.1"/>
    <property type="gene ID" value="LOC105312273"/>
</dbReference>
<feature type="domain" description="RFX-type winged-helix" evidence="3">
    <location>
        <begin position="32"/>
        <end position="107"/>
    </location>
</feature>
<dbReference type="eggNOG" id="KOG2156">
    <property type="taxonomic scope" value="Eukaryota"/>
</dbReference>
<dbReference type="InterPro" id="IPR036390">
    <property type="entry name" value="WH_DNA-bd_sf"/>
</dbReference>
<dbReference type="InParanoid" id="A0A1X7V6E4"/>
<evidence type="ECO:0000256" key="1">
    <source>
        <dbReference type="ARBA" id="ARBA00023125"/>
    </source>
</evidence>
<dbReference type="AlphaFoldDB" id="A0A1X7V6E4"/>
<dbReference type="InterPro" id="IPR003150">
    <property type="entry name" value="DNA-bd_RFX"/>
</dbReference>
<organism evidence="4">
    <name type="scientific">Amphimedon queenslandica</name>
    <name type="common">Sponge</name>
    <dbReference type="NCBI Taxonomy" id="400682"/>
    <lineage>
        <taxon>Eukaryota</taxon>
        <taxon>Metazoa</taxon>
        <taxon>Porifera</taxon>
        <taxon>Demospongiae</taxon>
        <taxon>Heteroscleromorpha</taxon>
        <taxon>Haplosclerida</taxon>
        <taxon>Niphatidae</taxon>
        <taxon>Amphimedon</taxon>
    </lineage>
</organism>
<keyword evidence="5" id="KW-1185">Reference proteome</keyword>
<dbReference type="GO" id="GO:0000981">
    <property type="term" value="F:DNA-binding transcription factor activity, RNA polymerase II-specific"/>
    <property type="evidence" value="ECO:0007669"/>
    <property type="project" value="TreeGrafter"/>
</dbReference>
<dbReference type="Proteomes" id="UP000007879">
    <property type="component" value="Unassembled WGS sequence"/>
</dbReference>
<dbReference type="KEGG" id="aqu:105312273"/>
<dbReference type="PANTHER" id="PTHR12619">
    <property type="entry name" value="RFX TRANSCRIPTION FACTOR FAMILY"/>
    <property type="match status" value="1"/>
</dbReference>
<dbReference type="EnsemblMetazoa" id="Aqu2.1.35568_001">
    <property type="protein sequence ID" value="Aqu2.1.35568_001"/>
    <property type="gene ID" value="Aqu2.1.35568"/>
</dbReference>
<keyword evidence="1" id="KW-0238">DNA-binding</keyword>
<dbReference type="Pfam" id="PF02257">
    <property type="entry name" value="RFX_DNA_binding"/>
    <property type="match status" value="1"/>
</dbReference>
<dbReference type="PROSITE" id="PS51526">
    <property type="entry name" value="RFX_DBD"/>
    <property type="match status" value="1"/>
</dbReference>
<dbReference type="SUPFAM" id="SSF46785">
    <property type="entry name" value="Winged helix' DNA-binding domain"/>
    <property type="match status" value="1"/>
</dbReference>
<evidence type="ECO:0000259" key="3">
    <source>
        <dbReference type="PROSITE" id="PS51526"/>
    </source>
</evidence>
<dbReference type="eggNOG" id="KOG3712">
    <property type="taxonomic scope" value="Eukaryota"/>
</dbReference>
<feature type="compositionally biased region" description="Basic and acidic residues" evidence="2">
    <location>
        <begin position="1"/>
        <end position="11"/>
    </location>
</feature>
<protein>
    <recommendedName>
        <fullName evidence="3">RFX-type winged-helix domain-containing protein</fullName>
    </recommendedName>
</protein>
<dbReference type="InterPro" id="IPR036388">
    <property type="entry name" value="WH-like_DNA-bd_sf"/>
</dbReference>